<accession>A0A923L2N9</accession>
<comment type="caution">
    <text evidence="1">The sequence shown here is derived from an EMBL/GenBank/DDBJ whole genome shotgun (WGS) entry which is preliminary data.</text>
</comment>
<protein>
    <submittedName>
        <fullName evidence="1">Uncharacterized protein</fullName>
    </submittedName>
</protein>
<name>A0A923L2N9_9BACI</name>
<gene>
    <name evidence="1" type="ORF">H8S33_00915</name>
</gene>
<evidence type="ECO:0000313" key="1">
    <source>
        <dbReference type="EMBL" id="MBC5635373.1"/>
    </source>
</evidence>
<organism evidence="1 2">
    <name type="scientific">Ornithinibacillus hominis</name>
    <dbReference type="NCBI Taxonomy" id="2763055"/>
    <lineage>
        <taxon>Bacteria</taxon>
        <taxon>Bacillati</taxon>
        <taxon>Bacillota</taxon>
        <taxon>Bacilli</taxon>
        <taxon>Bacillales</taxon>
        <taxon>Bacillaceae</taxon>
        <taxon>Ornithinibacillus</taxon>
    </lineage>
</organism>
<proteinExistence type="predicted"/>
<dbReference type="AlphaFoldDB" id="A0A923L2N9"/>
<dbReference type="EMBL" id="JACOOL010000001">
    <property type="protein sequence ID" value="MBC5635373.1"/>
    <property type="molecule type" value="Genomic_DNA"/>
</dbReference>
<reference evidence="1" key="1">
    <citation type="submission" date="2020-08" db="EMBL/GenBank/DDBJ databases">
        <title>Genome public.</title>
        <authorList>
            <person name="Liu C."/>
            <person name="Sun Q."/>
        </authorList>
    </citation>
    <scope>NUCLEOTIDE SEQUENCE</scope>
    <source>
        <strain evidence="1">BX22</strain>
    </source>
</reference>
<keyword evidence="2" id="KW-1185">Reference proteome</keyword>
<dbReference type="RefSeq" id="WP_186868084.1">
    <property type="nucleotide sequence ID" value="NZ_JACOOL010000001.1"/>
</dbReference>
<sequence>MNKLTHAIALRKQEKYRKSSQLLLEIWEDLSQHEKAIRFYADKSDQVWT</sequence>
<evidence type="ECO:0000313" key="2">
    <source>
        <dbReference type="Proteomes" id="UP000637359"/>
    </source>
</evidence>
<dbReference type="Proteomes" id="UP000637359">
    <property type="component" value="Unassembled WGS sequence"/>
</dbReference>